<dbReference type="PROSITE" id="PS51330">
    <property type="entry name" value="DHFR_2"/>
    <property type="match status" value="1"/>
</dbReference>
<keyword evidence="4" id="KW-0521">NADP</keyword>
<dbReference type="Pfam" id="PF00186">
    <property type="entry name" value="DHFR_1"/>
    <property type="match status" value="1"/>
</dbReference>
<dbReference type="EMBL" id="MF042360">
    <property type="protein sequence ID" value="ARV76633.1"/>
    <property type="molecule type" value="Genomic_DNA"/>
</dbReference>
<dbReference type="GO" id="GO:0004146">
    <property type="term" value="F:dihydrofolate reductase activity"/>
    <property type="evidence" value="ECO:0007669"/>
    <property type="project" value="UniProtKB-EC"/>
</dbReference>
<dbReference type="Proteomes" id="UP000225448">
    <property type="component" value="Segment"/>
</dbReference>
<protein>
    <recommendedName>
        <fullName evidence="2">dihydrofolate reductase</fullName>
        <ecNumber evidence="2">1.5.1.3</ecNumber>
    </recommendedName>
</protein>
<dbReference type="PANTHER" id="PTHR48069">
    <property type="entry name" value="DIHYDROFOLATE REDUCTASE"/>
    <property type="match status" value="1"/>
</dbReference>
<dbReference type="InterPro" id="IPR001796">
    <property type="entry name" value="DHFR_dom"/>
</dbReference>
<keyword evidence="5" id="KW-0560">Oxidoreductase</keyword>
<evidence type="ECO:0000256" key="5">
    <source>
        <dbReference type="ARBA" id="ARBA00023002"/>
    </source>
</evidence>
<keyword evidence="8" id="KW-1185">Reference proteome</keyword>
<dbReference type="GO" id="GO:0050661">
    <property type="term" value="F:NADP binding"/>
    <property type="evidence" value="ECO:0007669"/>
    <property type="project" value="InterPro"/>
</dbReference>
<dbReference type="GO" id="GO:0046452">
    <property type="term" value="P:dihydrofolate metabolic process"/>
    <property type="evidence" value="ECO:0007669"/>
    <property type="project" value="TreeGrafter"/>
</dbReference>
<reference evidence="7 8" key="1">
    <citation type="submission" date="2017-05" db="EMBL/GenBank/DDBJ databases">
        <authorList>
            <person name="Song R."/>
            <person name="Chenine A.L."/>
            <person name="Ruprecht R.M."/>
        </authorList>
    </citation>
    <scope>NUCLEOTIDE SEQUENCE [LARGE SCALE GENOMIC DNA]</scope>
</reference>
<dbReference type="GO" id="GO:0006730">
    <property type="term" value="P:one-carbon metabolic process"/>
    <property type="evidence" value="ECO:0007669"/>
    <property type="project" value="UniProtKB-KW"/>
</dbReference>
<evidence type="ECO:0000256" key="2">
    <source>
        <dbReference type="ARBA" id="ARBA00012856"/>
    </source>
</evidence>
<evidence type="ECO:0000313" key="7">
    <source>
        <dbReference type="EMBL" id="ARV76633.1"/>
    </source>
</evidence>
<dbReference type="EC" id="1.5.1.3" evidence="2"/>
<comment type="pathway">
    <text evidence="1">Cofactor biosynthesis; tetrahydrofolate biosynthesis; 5,6,7,8-tetrahydrofolate from 7,8-dihydrofolate: step 1/1.</text>
</comment>
<organism evidence="7 8">
    <name type="scientific">Pseudomonas phage Phabio</name>
    <dbReference type="NCBI Taxonomy" id="2006668"/>
    <lineage>
        <taxon>Viruses</taxon>
        <taxon>Duplodnaviria</taxon>
        <taxon>Heunggongvirae</taxon>
        <taxon>Uroviricota</taxon>
        <taxon>Caudoviricetes</taxon>
        <taxon>Chimalliviridae</taxon>
        <taxon>Phabiovirus</taxon>
        <taxon>Phabiovirus phabio</taxon>
    </lineage>
</organism>
<gene>
    <name evidence="7" type="ORF">PHABIO_2</name>
</gene>
<evidence type="ECO:0000256" key="3">
    <source>
        <dbReference type="ARBA" id="ARBA00022563"/>
    </source>
</evidence>
<keyword evidence="3" id="KW-0554">One-carbon metabolism</keyword>
<dbReference type="PRINTS" id="PR00070">
    <property type="entry name" value="DHFR"/>
</dbReference>
<evidence type="ECO:0000256" key="4">
    <source>
        <dbReference type="ARBA" id="ARBA00022857"/>
    </source>
</evidence>
<feature type="domain" description="DHFR" evidence="6">
    <location>
        <begin position="3"/>
        <end position="169"/>
    </location>
</feature>
<dbReference type="Gene3D" id="3.40.430.10">
    <property type="entry name" value="Dihydrofolate Reductase, subunit A"/>
    <property type="match status" value="1"/>
</dbReference>
<dbReference type="CDD" id="cd00209">
    <property type="entry name" value="DHFR"/>
    <property type="match status" value="1"/>
</dbReference>
<dbReference type="InterPro" id="IPR012259">
    <property type="entry name" value="DHFR"/>
</dbReference>
<sequence>MIKTNLIVARSQNGIIGKDNTIPWNIPADLTLFKKLTTNKAIVMGRNTFKSIGMILPNRLNIVVSSKEHHKTLVNPNLVYVTSLYDARVLAKEKGYDELWVIGGERLYKEAMPIVNELYITEVLITVPYTVNDTVAKFNPDIDPLRWDKVEHIVNTGDGIGFDFTRYNRIRHAPNKDARSIPVISD</sequence>
<name>A0A1Y0SY10_9CAUD</name>
<dbReference type="PANTHER" id="PTHR48069:SF3">
    <property type="entry name" value="DIHYDROFOLATE REDUCTASE"/>
    <property type="match status" value="1"/>
</dbReference>
<evidence type="ECO:0000259" key="6">
    <source>
        <dbReference type="PROSITE" id="PS51330"/>
    </source>
</evidence>
<evidence type="ECO:0000256" key="1">
    <source>
        <dbReference type="ARBA" id="ARBA00004903"/>
    </source>
</evidence>
<dbReference type="SUPFAM" id="SSF53597">
    <property type="entry name" value="Dihydrofolate reductase-like"/>
    <property type="match status" value="1"/>
</dbReference>
<proteinExistence type="predicted"/>
<dbReference type="GO" id="GO:0046654">
    <property type="term" value="P:tetrahydrofolate biosynthetic process"/>
    <property type="evidence" value="ECO:0007669"/>
    <property type="project" value="InterPro"/>
</dbReference>
<accession>A0A1Y0SY10</accession>
<evidence type="ECO:0000313" key="8">
    <source>
        <dbReference type="Proteomes" id="UP000225448"/>
    </source>
</evidence>
<dbReference type="InterPro" id="IPR024072">
    <property type="entry name" value="DHFR-like_dom_sf"/>
</dbReference>
<dbReference type="GO" id="GO:0046655">
    <property type="term" value="P:folic acid metabolic process"/>
    <property type="evidence" value="ECO:0007669"/>
    <property type="project" value="TreeGrafter"/>
</dbReference>